<feature type="chain" id="PRO_5044236557" evidence="4">
    <location>
        <begin position="30"/>
        <end position="398"/>
    </location>
</feature>
<keyword evidence="4" id="KW-0732">Signal</keyword>
<name>A0AB39TSL7_9ACTN</name>
<dbReference type="SUPFAM" id="SSF53474">
    <property type="entry name" value="alpha/beta-Hydrolases"/>
    <property type="match status" value="1"/>
</dbReference>
<evidence type="ECO:0000256" key="2">
    <source>
        <dbReference type="ARBA" id="ARBA00022963"/>
    </source>
</evidence>
<dbReference type="GO" id="GO:0003847">
    <property type="term" value="F:1-alkyl-2-acetylglycerophosphocholine esterase activity"/>
    <property type="evidence" value="ECO:0007669"/>
    <property type="project" value="TreeGrafter"/>
</dbReference>
<feature type="signal peptide" evidence="4">
    <location>
        <begin position="1"/>
        <end position="29"/>
    </location>
</feature>
<dbReference type="PANTHER" id="PTHR10272">
    <property type="entry name" value="PLATELET-ACTIVATING FACTOR ACETYLHYDROLASE"/>
    <property type="match status" value="1"/>
</dbReference>
<keyword evidence="1 5" id="KW-0378">Hydrolase</keyword>
<evidence type="ECO:0000256" key="4">
    <source>
        <dbReference type="SAM" id="SignalP"/>
    </source>
</evidence>
<accession>A0AB39TSL7</accession>
<protein>
    <submittedName>
        <fullName evidence="5">Alpha/beta hydrolase family protein</fullName>
    </submittedName>
</protein>
<dbReference type="PANTHER" id="PTHR10272:SF0">
    <property type="entry name" value="PLATELET-ACTIVATING FACTOR ACETYLHYDROLASE"/>
    <property type="match status" value="1"/>
</dbReference>
<evidence type="ECO:0000313" key="5">
    <source>
        <dbReference type="EMBL" id="XDQ82162.1"/>
    </source>
</evidence>
<gene>
    <name evidence="5" type="ORF">AB2U05_28630</name>
</gene>
<dbReference type="AlphaFoldDB" id="A0AB39TSL7"/>
<dbReference type="Pfam" id="PF03403">
    <property type="entry name" value="PAF-AH_p_II"/>
    <property type="match status" value="1"/>
</dbReference>
<dbReference type="InterPro" id="IPR029058">
    <property type="entry name" value="AB_hydrolase_fold"/>
</dbReference>
<dbReference type="RefSeq" id="WP_369184640.1">
    <property type="nucleotide sequence ID" value="NZ_CP163445.1"/>
</dbReference>
<dbReference type="GO" id="GO:0016042">
    <property type="term" value="P:lipid catabolic process"/>
    <property type="evidence" value="ECO:0007669"/>
    <property type="project" value="UniProtKB-KW"/>
</dbReference>
<evidence type="ECO:0000256" key="1">
    <source>
        <dbReference type="ARBA" id="ARBA00022801"/>
    </source>
</evidence>
<organism evidence="5">
    <name type="scientific">Streptomyces sp. Y1</name>
    <dbReference type="NCBI Taxonomy" id="3238634"/>
    <lineage>
        <taxon>Bacteria</taxon>
        <taxon>Bacillati</taxon>
        <taxon>Actinomycetota</taxon>
        <taxon>Actinomycetes</taxon>
        <taxon>Kitasatosporales</taxon>
        <taxon>Streptomycetaceae</taxon>
        <taxon>Streptomyces</taxon>
    </lineage>
</organism>
<proteinExistence type="predicted"/>
<dbReference type="Gene3D" id="3.40.50.1820">
    <property type="entry name" value="alpha/beta hydrolase"/>
    <property type="match status" value="1"/>
</dbReference>
<dbReference type="EMBL" id="CP163445">
    <property type="protein sequence ID" value="XDQ82162.1"/>
    <property type="molecule type" value="Genomic_DNA"/>
</dbReference>
<evidence type="ECO:0000256" key="3">
    <source>
        <dbReference type="ARBA" id="ARBA00023098"/>
    </source>
</evidence>
<sequence length="398" mass="42340">MSRLRRTAAAAALLLALPLSVATAVPALAAPSPGRPAPVTVTVADAAPATTPVELPRPTGPFAVGLDVLHLVDEDRPDPWVPSAGPRQLMVSMYYPAHPGTGSPAPYMTPEAARLLLDAKVPGNHLPTEALTGTRTWARADARPQGGHYPLIVLSPGFTAPRTELTGLAEDLTSRGYVVALVDHTYENSGTTFPDGTTLPCTVCGTLHDDKAWAGLDASRAKDVSFVLDRLTDRPHPAWRYARLIDRDRIGMAGHSAGGAATVPALLTDDRIKAGADLDGSLDYAVPDSGIGGKPYLMLGRALDGPEDKSWTDAWARLDGWKRWITFHGANHLSFTDLMLFSEKFGLPTPPGSTMSAQRGVELTRAYVAAFFDLQLKGIDQPLLDGPTPANPEVTFHS</sequence>
<keyword evidence="2" id="KW-0442">Lipid degradation</keyword>
<reference evidence="5" key="1">
    <citation type="submission" date="2024-07" db="EMBL/GenBank/DDBJ databases">
        <authorList>
            <person name="Yu S.T."/>
        </authorList>
    </citation>
    <scope>NUCLEOTIDE SEQUENCE</scope>
    <source>
        <strain evidence="5">Y1</strain>
    </source>
</reference>
<keyword evidence="3" id="KW-0443">Lipid metabolism</keyword>